<organism evidence="2 3">
    <name type="scientific">Kalmanozyma brasiliensis (strain GHG001)</name>
    <name type="common">Yeast</name>
    <name type="synonym">Pseudozyma brasiliensis</name>
    <dbReference type="NCBI Taxonomy" id="1365824"/>
    <lineage>
        <taxon>Eukaryota</taxon>
        <taxon>Fungi</taxon>
        <taxon>Dikarya</taxon>
        <taxon>Basidiomycota</taxon>
        <taxon>Ustilaginomycotina</taxon>
        <taxon>Ustilaginomycetes</taxon>
        <taxon>Ustilaginales</taxon>
        <taxon>Ustilaginaceae</taxon>
        <taxon>Kalmanozyma</taxon>
    </lineage>
</organism>
<evidence type="ECO:0000313" key="3">
    <source>
        <dbReference type="Proteomes" id="UP000019377"/>
    </source>
</evidence>
<gene>
    <name evidence="2" type="ORF">PSEUBRA_SCAF5g02362</name>
</gene>
<name>V5ETW4_KALBG</name>
<keyword evidence="3" id="KW-1185">Reference proteome</keyword>
<dbReference type="AlphaFoldDB" id="V5ETW4"/>
<feature type="region of interest" description="Disordered" evidence="1">
    <location>
        <begin position="20"/>
        <end position="92"/>
    </location>
</feature>
<sequence length="92" mass="10095">MLREIFSMISPFRGFSRARRSAAFGGGGDEVDMDQEPPAGTPLRQESKLDQVEEDDDTDDRMIEDAEEGFSASAVQPASSNTQSNQPRVSQL</sequence>
<feature type="compositionally biased region" description="Polar residues" evidence="1">
    <location>
        <begin position="73"/>
        <end position="92"/>
    </location>
</feature>
<dbReference type="Proteomes" id="UP000019377">
    <property type="component" value="Unassembled WGS sequence"/>
</dbReference>
<dbReference type="EMBL" id="KI545891">
    <property type="protein sequence ID" value="EST05504.1"/>
    <property type="molecule type" value="Genomic_DNA"/>
</dbReference>
<dbReference type="HOGENOM" id="CLU_2414225_0_0_1"/>
<evidence type="ECO:0000313" key="2">
    <source>
        <dbReference type="EMBL" id="EST05504.1"/>
    </source>
</evidence>
<reference evidence="3" key="1">
    <citation type="journal article" date="2013" name="Genome Announc.">
        <title>Draft genome sequence of Pseudozyma brasiliensis sp. nov. strain GHG001, a high producer of endo-1,4-xylanase isolated from an insect pest of sugarcane.</title>
        <authorList>
            <person name="Oliveira J.V.D.C."/>
            <person name="dos Santos R.A.C."/>
            <person name="Borges T.A."/>
            <person name="Riano-Pachon D.M."/>
            <person name="Goldman G.H."/>
        </authorList>
    </citation>
    <scope>NUCLEOTIDE SEQUENCE [LARGE SCALE GENOMIC DNA]</scope>
    <source>
        <strain evidence="3">GHG001</strain>
    </source>
</reference>
<proteinExistence type="predicted"/>
<evidence type="ECO:0000256" key="1">
    <source>
        <dbReference type="SAM" id="MobiDB-lite"/>
    </source>
</evidence>
<protein>
    <submittedName>
        <fullName evidence="2">Uncharacterized protein</fullName>
    </submittedName>
</protein>
<accession>V5ETW4</accession>